<evidence type="ECO:0000256" key="5">
    <source>
        <dbReference type="ARBA" id="ARBA00022490"/>
    </source>
</evidence>
<dbReference type="GO" id="GO:0008119">
    <property type="term" value="F:thiopurine S-methyltransferase activity"/>
    <property type="evidence" value="ECO:0000318"/>
    <property type="project" value="GO_Central"/>
</dbReference>
<comment type="subcellular location">
    <subcellularLocation>
        <location evidence="2">Cytoplasm</location>
    </subcellularLocation>
</comment>
<dbReference type="KEGG" id="nve:5520239"/>
<evidence type="ECO:0000256" key="6">
    <source>
        <dbReference type="ARBA" id="ARBA00022603"/>
    </source>
</evidence>
<keyword evidence="6" id="KW-0489">Methyltransferase</keyword>
<reference evidence="9 10" key="1">
    <citation type="journal article" date="2007" name="Science">
        <title>Sea anemone genome reveals ancestral eumetazoan gene repertoire and genomic organization.</title>
        <authorList>
            <person name="Putnam N.H."/>
            <person name="Srivastava M."/>
            <person name="Hellsten U."/>
            <person name="Dirks B."/>
            <person name="Chapman J."/>
            <person name="Salamov A."/>
            <person name="Terry A."/>
            <person name="Shapiro H."/>
            <person name="Lindquist E."/>
            <person name="Kapitonov V.V."/>
            <person name="Jurka J."/>
            <person name="Genikhovich G."/>
            <person name="Grigoriev I.V."/>
            <person name="Lucas S.M."/>
            <person name="Steele R.E."/>
            <person name="Finnerty J.R."/>
            <person name="Technau U."/>
            <person name="Martindale M.Q."/>
            <person name="Rokhsar D.S."/>
        </authorList>
    </citation>
    <scope>NUCLEOTIDE SEQUENCE [LARGE SCALE GENOMIC DNA]</scope>
    <source>
        <strain evidence="10">CH2 X CH6</strain>
    </source>
</reference>
<gene>
    <name evidence="9" type="ORF">NEMVEDRAFT_v1g238963</name>
</gene>
<dbReference type="Proteomes" id="UP000001593">
    <property type="component" value="Unassembled WGS sequence"/>
</dbReference>
<dbReference type="PANTHER" id="PTHR10259:SF11">
    <property type="entry name" value="THIOPURINE S-METHYLTRANSFERASE"/>
    <property type="match status" value="1"/>
</dbReference>
<dbReference type="PROSITE" id="PS51585">
    <property type="entry name" value="SAM_MT_TPMT"/>
    <property type="match status" value="1"/>
</dbReference>
<organism evidence="9 10">
    <name type="scientific">Nematostella vectensis</name>
    <name type="common">Starlet sea anemone</name>
    <dbReference type="NCBI Taxonomy" id="45351"/>
    <lineage>
        <taxon>Eukaryota</taxon>
        <taxon>Metazoa</taxon>
        <taxon>Cnidaria</taxon>
        <taxon>Anthozoa</taxon>
        <taxon>Hexacorallia</taxon>
        <taxon>Actiniaria</taxon>
        <taxon>Edwardsiidae</taxon>
        <taxon>Nematostella</taxon>
    </lineage>
</organism>
<dbReference type="PANTHER" id="PTHR10259">
    <property type="entry name" value="THIOPURINE S-METHYLTRANSFERASE"/>
    <property type="match status" value="1"/>
</dbReference>
<dbReference type="PhylomeDB" id="A7RKP1"/>
<dbReference type="SUPFAM" id="SSF53335">
    <property type="entry name" value="S-adenosyl-L-methionine-dependent methyltransferases"/>
    <property type="match status" value="1"/>
</dbReference>
<dbReference type="OrthoDB" id="276151at2759"/>
<dbReference type="Gene3D" id="3.40.50.150">
    <property type="entry name" value="Vaccinia Virus protein VP39"/>
    <property type="match status" value="1"/>
</dbReference>
<dbReference type="FunFam" id="3.40.50.150:FF:000101">
    <property type="entry name" value="Thiopurine S-methyltransferase"/>
    <property type="match status" value="1"/>
</dbReference>
<dbReference type="EC" id="2.1.1.67" evidence="4"/>
<evidence type="ECO:0000256" key="7">
    <source>
        <dbReference type="ARBA" id="ARBA00022679"/>
    </source>
</evidence>
<dbReference type="EMBL" id="DS469516">
    <property type="protein sequence ID" value="EDO47942.1"/>
    <property type="molecule type" value="Genomic_DNA"/>
</dbReference>
<accession>A7RKP1</accession>
<dbReference type="InterPro" id="IPR008854">
    <property type="entry name" value="TPMT"/>
</dbReference>
<evidence type="ECO:0000256" key="3">
    <source>
        <dbReference type="ARBA" id="ARBA00008145"/>
    </source>
</evidence>
<protein>
    <recommendedName>
        <fullName evidence="4">thiopurine S-methyltransferase</fullName>
        <ecNumber evidence="4">2.1.1.67</ecNumber>
    </recommendedName>
</protein>
<name>A7RKP1_NEMVE</name>
<evidence type="ECO:0000256" key="1">
    <source>
        <dbReference type="ARBA" id="ARBA00000903"/>
    </source>
</evidence>
<dbReference type="eggNOG" id="ENOG502QSF5">
    <property type="taxonomic scope" value="Eukaryota"/>
</dbReference>
<dbReference type="Pfam" id="PF05724">
    <property type="entry name" value="TPMT"/>
    <property type="match status" value="1"/>
</dbReference>
<evidence type="ECO:0000256" key="2">
    <source>
        <dbReference type="ARBA" id="ARBA00004496"/>
    </source>
</evidence>
<dbReference type="STRING" id="45351.A7RKP1"/>
<dbReference type="InterPro" id="IPR029063">
    <property type="entry name" value="SAM-dependent_MTases_sf"/>
</dbReference>
<keyword evidence="5" id="KW-0963">Cytoplasm</keyword>
<evidence type="ECO:0000256" key="8">
    <source>
        <dbReference type="ARBA" id="ARBA00022691"/>
    </source>
</evidence>
<keyword evidence="10" id="KW-1185">Reference proteome</keyword>
<evidence type="ECO:0000313" key="9">
    <source>
        <dbReference type="EMBL" id="EDO47942.1"/>
    </source>
</evidence>
<comment type="catalytic activity">
    <reaction evidence="1">
        <text>S-adenosyl-L-methionine + a thiopurine = S-adenosyl-L-homocysteine + a thiopurine S-methylether.</text>
        <dbReference type="EC" id="2.1.1.67"/>
    </reaction>
</comment>
<proteinExistence type="inferred from homology"/>
<sequence>MTSQESIPKHVADVDYWISRWENNETSWHKDAIQPCLLQHFDKLIPNKKGSPKPRVLLPLCGKSLDLLWLADQGCQVVGVEGASKPIEEFYQENNLPFDTQTVLDPNTEAKVKCYYGRDRDIKIYQVDLFAISASLIGEFDAIWDRGSLSAIGLYIDNRGSRYANLLVSLLKPHGRYMIENHHYIEDPGPHRGPPSDVPEKVLRELYGEMCEIENLEVDLPAAPSQDNPRPFVTAYYVMHRK</sequence>
<dbReference type="AlphaFoldDB" id="A7RKP1"/>
<keyword evidence="8" id="KW-0949">S-adenosyl-L-methionine</keyword>
<evidence type="ECO:0000313" key="10">
    <source>
        <dbReference type="Proteomes" id="UP000001593"/>
    </source>
</evidence>
<dbReference type="GO" id="GO:0032259">
    <property type="term" value="P:methylation"/>
    <property type="evidence" value="ECO:0007669"/>
    <property type="project" value="UniProtKB-KW"/>
</dbReference>
<dbReference type="GO" id="GO:0005737">
    <property type="term" value="C:cytoplasm"/>
    <property type="evidence" value="ECO:0007669"/>
    <property type="project" value="UniProtKB-SubCell"/>
</dbReference>
<comment type="similarity">
    <text evidence="3">Belongs to the class I-like SAM-binding methyltransferase superfamily. TPMT family.</text>
</comment>
<keyword evidence="7" id="KW-0808">Transferase</keyword>
<dbReference type="InParanoid" id="A7RKP1"/>
<dbReference type="HOGENOM" id="CLU_085515_1_0_1"/>
<dbReference type="OMA" id="MEASFWH"/>
<evidence type="ECO:0000256" key="4">
    <source>
        <dbReference type="ARBA" id="ARBA00011905"/>
    </source>
</evidence>